<dbReference type="Proteomes" id="UP001497482">
    <property type="component" value="Chromosome 6"/>
</dbReference>
<keyword evidence="2" id="KW-1185">Reference proteome</keyword>
<reference evidence="1 2" key="1">
    <citation type="submission" date="2024-04" db="EMBL/GenBank/DDBJ databases">
        <authorList>
            <person name="Waldvogel A.-M."/>
            <person name="Schoenle A."/>
        </authorList>
    </citation>
    <scope>NUCLEOTIDE SEQUENCE [LARGE SCALE GENOMIC DNA]</scope>
</reference>
<evidence type="ECO:0000313" key="1">
    <source>
        <dbReference type="EMBL" id="CAL1608426.1"/>
    </source>
</evidence>
<dbReference type="EMBL" id="OZ035828">
    <property type="protein sequence ID" value="CAL1608426.1"/>
    <property type="molecule type" value="Genomic_DNA"/>
</dbReference>
<evidence type="ECO:0000313" key="2">
    <source>
        <dbReference type="Proteomes" id="UP001497482"/>
    </source>
</evidence>
<proteinExistence type="predicted"/>
<gene>
    <name evidence="1" type="ORF">KC01_LOCUS35362</name>
</gene>
<protein>
    <submittedName>
        <fullName evidence="1">Uncharacterized protein</fullName>
    </submittedName>
</protein>
<name>A0AAV2M4Z1_KNICA</name>
<dbReference type="AlphaFoldDB" id="A0AAV2M4Z1"/>
<organism evidence="1 2">
    <name type="scientific">Knipowitschia caucasica</name>
    <name type="common">Caucasian dwarf goby</name>
    <name type="synonym">Pomatoschistus caucasicus</name>
    <dbReference type="NCBI Taxonomy" id="637954"/>
    <lineage>
        <taxon>Eukaryota</taxon>
        <taxon>Metazoa</taxon>
        <taxon>Chordata</taxon>
        <taxon>Craniata</taxon>
        <taxon>Vertebrata</taxon>
        <taxon>Euteleostomi</taxon>
        <taxon>Actinopterygii</taxon>
        <taxon>Neopterygii</taxon>
        <taxon>Teleostei</taxon>
        <taxon>Neoteleostei</taxon>
        <taxon>Acanthomorphata</taxon>
        <taxon>Gobiaria</taxon>
        <taxon>Gobiiformes</taxon>
        <taxon>Gobioidei</taxon>
        <taxon>Gobiidae</taxon>
        <taxon>Gobiinae</taxon>
        <taxon>Knipowitschia</taxon>
    </lineage>
</organism>
<accession>A0AAV2M4Z1</accession>
<sequence length="144" mass="16347">MYSRVFVNSQIPRDSACRQGRTPSFTLAPFEIYHTTYFIQRCLPCSSEFPSPSGVGRRHWIQTVEDFTSVGATTRGRRRMPKPLAAKRPALGYDIYCSGQDWSWTGDRGFSPHGPAALRIRVARHQTSPSLRAGQDVLPRLDRY</sequence>